<proteinExistence type="predicted"/>
<dbReference type="Proteomes" id="UP000298030">
    <property type="component" value="Unassembled WGS sequence"/>
</dbReference>
<feature type="compositionally biased region" description="Basic and acidic residues" evidence="1">
    <location>
        <begin position="390"/>
        <end position="403"/>
    </location>
</feature>
<feature type="non-terminal residue" evidence="2">
    <location>
        <position position="460"/>
    </location>
</feature>
<dbReference type="EMBL" id="QPFP01000006">
    <property type="protein sequence ID" value="TEB36308.1"/>
    <property type="molecule type" value="Genomic_DNA"/>
</dbReference>
<protein>
    <submittedName>
        <fullName evidence="2">Uncharacterized protein</fullName>
    </submittedName>
</protein>
<dbReference type="InterPro" id="IPR032675">
    <property type="entry name" value="LRR_dom_sf"/>
</dbReference>
<evidence type="ECO:0000313" key="2">
    <source>
        <dbReference type="EMBL" id="TEB36308.1"/>
    </source>
</evidence>
<evidence type="ECO:0000256" key="1">
    <source>
        <dbReference type="SAM" id="MobiDB-lite"/>
    </source>
</evidence>
<name>A0A4Y7TQY5_COPMI</name>
<organism evidence="2 3">
    <name type="scientific">Coprinellus micaceus</name>
    <name type="common">Glistening ink-cap mushroom</name>
    <name type="synonym">Coprinus micaceus</name>
    <dbReference type="NCBI Taxonomy" id="71717"/>
    <lineage>
        <taxon>Eukaryota</taxon>
        <taxon>Fungi</taxon>
        <taxon>Dikarya</taxon>
        <taxon>Basidiomycota</taxon>
        <taxon>Agaricomycotina</taxon>
        <taxon>Agaricomycetes</taxon>
        <taxon>Agaricomycetidae</taxon>
        <taxon>Agaricales</taxon>
        <taxon>Agaricineae</taxon>
        <taxon>Psathyrellaceae</taxon>
        <taxon>Coprinellus</taxon>
    </lineage>
</organism>
<accession>A0A4Y7TQY5</accession>
<keyword evidence="3" id="KW-1185">Reference proteome</keyword>
<gene>
    <name evidence="2" type="ORF">FA13DRAFT_1727884</name>
</gene>
<evidence type="ECO:0000313" key="3">
    <source>
        <dbReference type="Proteomes" id="UP000298030"/>
    </source>
</evidence>
<comment type="caution">
    <text evidence="2">The sequence shown here is derived from an EMBL/GenBank/DDBJ whole genome shotgun (WGS) entry which is preliminary data.</text>
</comment>
<dbReference type="Gene3D" id="3.80.10.10">
    <property type="entry name" value="Ribonuclease Inhibitor"/>
    <property type="match status" value="1"/>
</dbReference>
<reference evidence="2 3" key="1">
    <citation type="journal article" date="2019" name="Nat. Ecol. Evol.">
        <title>Megaphylogeny resolves global patterns of mushroom evolution.</title>
        <authorList>
            <person name="Varga T."/>
            <person name="Krizsan K."/>
            <person name="Foldi C."/>
            <person name="Dima B."/>
            <person name="Sanchez-Garcia M."/>
            <person name="Sanchez-Ramirez S."/>
            <person name="Szollosi G.J."/>
            <person name="Szarkandi J.G."/>
            <person name="Papp V."/>
            <person name="Albert L."/>
            <person name="Andreopoulos W."/>
            <person name="Angelini C."/>
            <person name="Antonin V."/>
            <person name="Barry K.W."/>
            <person name="Bougher N.L."/>
            <person name="Buchanan P."/>
            <person name="Buyck B."/>
            <person name="Bense V."/>
            <person name="Catcheside P."/>
            <person name="Chovatia M."/>
            <person name="Cooper J."/>
            <person name="Damon W."/>
            <person name="Desjardin D."/>
            <person name="Finy P."/>
            <person name="Geml J."/>
            <person name="Haridas S."/>
            <person name="Hughes K."/>
            <person name="Justo A."/>
            <person name="Karasinski D."/>
            <person name="Kautmanova I."/>
            <person name="Kiss B."/>
            <person name="Kocsube S."/>
            <person name="Kotiranta H."/>
            <person name="LaButti K.M."/>
            <person name="Lechner B.E."/>
            <person name="Liimatainen K."/>
            <person name="Lipzen A."/>
            <person name="Lukacs Z."/>
            <person name="Mihaltcheva S."/>
            <person name="Morgado L.N."/>
            <person name="Niskanen T."/>
            <person name="Noordeloos M.E."/>
            <person name="Ohm R.A."/>
            <person name="Ortiz-Santana B."/>
            <person name="Ovrebo C."/>
            <person name="Racz N."/>
            <person name="Riley R."/>
            <person name="Savchenko A."/>
            <person name="Shiryaev A."/>
            <person name="Soop K."/>
            <person name="Spirin V."/>
            <person name="Szebenyi C."/>
            <person name="Tomsovsky M."/>
            <person name="Tulloss R.E."/>
            <person name="Uehling J."/>
            <person name="Grigoriev I.V."/>
            <person name="Vagvolgyi C."/>
            <person name="Papp T."/>
            <person name="Martin F.M."/>
            <person name="Miettinen O."/>
            <person name="Hibbett D.S."/>
            <person name="Nagy L.G."/>
        </authorList>
    </citation>
    <scope>NUCLEOTIDE SEQUENCE [LARGE SCALE GENOMIC DNA]</scope>
    <source>
        <strain evidence="2 3">FP101781</strain>
    </source>
</reference>
<feature type="region of interest" description="Disordered" evidence="1">
    <location>
        <begin position="368"/>
        <end position="403"/>
    </location>
</feature>
<sequence length="460" mass="50776">MTGGAVVNHRNIHLGRPRAGTMSTCNDLHSRKGLPSMECLGAKVPRTKASSIVADFVQTCFERSAGRLVNLKIGLLGPENIPPIAATSHRWGKLWVHEQVMESLIDCDKFSGLASLQHLTFAGASPRQPITDHLHLPGLVSLHRRIDTSSLAITPRIQLAVPSLTHVHLGFQYPDISVAHLSSVLKTLPAITHLRVESHGGHFSEDPSTRRFPLVELHHLKRLSLRLSAWDVTHALLSHLNVPCLTHLRIEEFGYLPIEAVHHLISSVGDMLAGVPIDIESFSAQFVSGIERFLAIVATLRPSRIAFADRFYGPDANLSAFVREVVRGEDHVYQVQELAVFNSIGEVDDDVNPLFVASLVETIQHAAHDKPLKGPGASSKHTTLPGPTGVHERRRIDVHSEAPVDERTQGFLEDLSSLSVWEIRVHPHSPTRMRRYCRLADDYWSASTGAVDLNAKPRTL</sequence>
<dbReference type="AlphaFoldDB" id="A0A4Y7TQY5"/>